<dbReference type="Proteomes" id="UP000000305">
    <property type="component" value="Unassembled WGS sequence"/>
</dbReference>
<reference evidence="5 6" key="1">
    <citation type="journal article" date="2011" name="Science">
        <title>The ecoresponsive genome of Daphnia pulex.</title>
        <authorList>
            <person name="Colbourne J.K."/>
            <person name="Pfrender M.E."/>
            <person name="Gilbert D."/>
            <person name="Thomas W.K."/>
            <person name="Tucker A."/>
            <person name="Oakley T.H."/>
            <person name="Tokishita S."/>
            <person name="Aerts A."/>
            <person name="Arnold G.J."/>
            <person name="Basu M.K."/>
            <person name="Bauer D.J."/>
            <person name="Caceres C.E."/>
            <person name="Carmel L."/>
            <person name="Casola C."/>
            <person name="Choi J.H."/>
            <person name="Detter J.C."/>
            <person name="Dong Q."/>
            <person name="Dusheyko S."/>
            <person name="Eads B.D."/>
            <person name="Frohlich T."/>
            <person name="Geiler-Samerotte K.A."/>
            <person name="Gerlach D."/>
            <person name="Hatcher P."/>
            <person name="Jogdeo S."/>
            <person name="Krijgsveld J."/>
            <person name="Kriventseva E.V."/>
            <person name="Kultz D."/>
            <person name="Laforsch C."/>
            <person name="Lindquist E."/>
            <person name="Lopez J."/>
            <person name="Manak J.R."/>
            <person name="Muller J."/>
            <person name="Pangilinan J."/>
            <person name="Patwardhan R.P."/>
            <person name="Pitluck S."/>
            <person name="Pritham E.J."/>
            <person name="Rechtsteiner A."/>
            <person name="Rho M."/>
            <person name="Rogozin I.B."/>
            <person name="Sakarya O."/>
            <person name="Salamov A."/>
            <person name="Schaack S."/>
            <person name="Shapiro H."/>
            <person name="Shiga Y."/>
            <person name="Skalitzky C."/>
            <person name="Smith Z."/>
            <person name="Souvorov A."/>
            <person name="Sung W."/>
            <person name="Tang Z."/>
            <person name="Tsuchiya D."/>
            <person name="Tu H."/>
            <person name="Vos H."/>
            <person name="Wang M."/>
            <person name="Wolf Y.I."/>
            <person name="Yamagata H."/>
            <person name="Yamada T."/>
            <person name="Ye Y."/>
            <person name="Shaw J.R."/>
            <person name="Andrews J."/>
            <person name="Crease T.J."/>
            <person name="Tang H."/>
            <person name="Lucas S.M."/>
            <person name="Robertson H.M."/>
            <person name="Bork P."/>
            <person name="Koonin E.V."/>
            <person name="Zdobnov E.M."/>
            <person name="Grigoriev I.V."/>
            <person name="Lynch M."/>
            <person name="Boore J.L."/>
        </authorList>
    </citation>
    <scope>NUCLEOTIDE SEQUENCE [LARGE SCALE GENOMIC DNA]</scope>
</reference>
<dbReference type="EMBL" id="GL732561">
    <property type="protein sequence ID" value="EFX77692.1"/>
    <property type="molecule type" value="Genomic_DNA"/>
</dbReference>
<name>E9GSC2_DAPPU</name>
<dbReference type="SUPFAM" id="SSF50978">
    <property type="entry name" value="WD40 repeat-like"/>
    <property type="match status" value="1"/>
</dbReference>
<evidence type="ECO:0000256" key="4">
    <source>
        <dbReference type="PROSITE-ProRule" id="PRU00221"/>
    </source>
</evidence>
<evidence type="ECO:0000256" key="2">
    <source>
        <dbReference type="ARBA" id="ARBA00022574"/>
    </source>
</evidence>
<dbReference type="eggNOG" id="KOG1188">
    <property type="taxonomic scope" value="Eukaryota"/>
</dbReference>
<dbReference type="Pfam" id="PF00400">
    <property type="entry name" value="WD40"/>
    <property type="match status" value="3"/>
</dbReference>
<dbReference type="STRING" id="6669.E9GSC2"/>
<dbReference type="HOGENOM" id="CLU_037323_1_0_1"/>
<dbReference type="InterPro" id="IPR036322">
    <property type="entry name" value="WD40_repeat_dom_sf"/>
</dbReference>
<dbReference type="InterPro" id="IPR039328">
    <property type="entry name" value="WDR89"/>
</dbReference>
<keyword evidence="2 4" id="KW-0853">WD repeat</keyword>
<organism evidence="5 6">
    <name type="scientific">Daphnia pulex</name>
    <name type="common">Water flea</name>
    <dbReference type="NCBI Taxonomy" id="6669"/>
    <lineage>
        <taxon>Eukaryota</taxon>
        <taxon>Metazoa</taxon>
        <taxon>Ecdysozoa</taxon>
        <taxon>Arthropoda</taxon>
        <taxon>Crustacea</taxon>
        <taxon>Branchiopoda</taxon>
        <taxon>Diplostraca</taxon>
        <taxon>Cladocera</taxon>
        <taxon>Anomopoda</taxon>
        <taxon>Daphniidae</taxon>
        <taxon>Daphnia</taxon>
    </lineage>
</organism>
<dbReference type="AlphaFoldDB" id="E9GSC2"/>
<dbReference type="OrthoDB" id="25131at2759"/>
<protein>
    <recommendedName>
        <fullName evidence="1">WD repeat-containing protein 89</fullName>
    </recommendedName>
</protein>
<gene>
    <name evidence="5" type="ORF">DAPPUDRAFT_305369</name>
</gene>
<evidence type="ECO:0000256" key="3">
    <source>
        <dbReference type="ARBA" id="ARBA00022737"/>
    </source>
</evidence>
<dbReference type="PhylomeDB" id="E9GSC2"/>
<dbReference type="PROSITE" id="PS50294">
    <property type="entry name" value="WD_REPEATS_REGION"/>
    <property type="match status" value="1"/>
</dbReference>
<dbReference type="InterPro" id="IPR015943">
    <property type="entry name" value="WD40/YVTN_repeat-like_dom_sf"/>
</dbReference>
<dbReference type="PROSITE" id="PS00678">
    <property type="entry name" value="WD_REPEATS_1"/>
    <property type="match status" value="1"/>
</dbReference>
<feature type="repeat" description="WD" evidence="4">
    <location>
        <begin position="86"/>
        <end position="128"/>
    </location>
</feature>
<evidence type="ECO:0000313" key="6">
    <source>
        <dbReference type="Proteomes" id="UP000000305"/>
    </source>
</evidence>
<dbReference type="InParanoid" id="E9GSC2"/>
<dbReference type="KEGG" id="dpx:DAPPUDRAFT_305369"/>
<feature type="repeat" description="WD" evidence="4">
    <location>
        <begin position="339"/>
        <end position="370"/>
    </location>
</feature>
<evidence type="ECO:0000256" key="1">
    <source>
        <dbReference type="ARBA" id="ARBA00021125"/>
    </source>
</evidence>
<dbReference type="OMA" id="YHEKTDK"/>
<sequence length="405" mass="45844">MSEKKGSVQDIVELDVTKDGDVCNQEELHSLYQQTYYCAARKAVGLEKLYILHIDCDWKSNQLAAALSNNSIHLTSTDTLEKISTFIAHDQNISDVHFNPVDPNFLLSASSDGTIRVWDIRNPRSHAQEFKDDSDQRIKPFSSFDINCDGTLLCGGTEKVKNDTYLLLWDTRSSKILSSYSDFHEDDISHVQFHHTSPKMLASCSTDCLINVYDLNETDEDDVLQFCMNTETTCERLQWLDYNKVTKQENISVITNTESVQIWDVNEASQKYSFTREKISEALKRKNAETCFAVRCFRQGDEKDPLLLAGSNTPNRGCLRMLKMRDGKLEPYAILYDEKGGNSQMIRSAVFNQANGQVVSGGEDGIINVWMPGKDKPVTSGTTRKFKTEFLTKKAVSPSKKPYSK</sequence>
<keyword evidence="3" id="KW-0677">Repeat</keyword>
<dbReference type="FunCoup" id="E9GSC2">
    <property type="interactions" value="1207"/>
</dbReference>
<dbReference type="InterPro" id="IPR019775">
    <property type="entry name" value="WD40_repeat_CS"/>
</dbReference>
<dbReference type="InterPro" id="IPR020472">
    <property type="entry name" value="WD40_PAC1"/>
</dbReference>
<dbReference type="Gene3D" id="2.130.10.10">
    <property type="entry name" value="YVTN repeat-like/Quinoprotein amine dehydrogenase"/>
    <property type="match status" value="2"/>
</dbReference>
<accession>E9GSC2</accession>
<dbReference type="PANTHER" id="PTHR22889:SF0">
    <property type="entry name" value="WD REPEAT-CONTAINING PROTEIN 89"/>
    <property type="match status" value="1"/>
</dbReference>
<dbReference type="PRINTS" id="PR00320">
    <property type="entry name" value="GPROTEINBRPT"/>
</dbReference>
<keyword evidence="6" id="KW-1185">Reference proteome</keyword>
<dbReference type="SMART" id="SM00320">
    <property type="entry name" value="WD40"/>
    <property type="match status" value="3"/>
</dbReference>
<proteinExistence type="predicted"/>
<evidence type="ECO:0000313" key="5">
    <source>
        <dbReference type="EMBL" id="EFX77692.1"/>
    </source>
</evidence>
<dbReference type="PANTHER" id="PTHR22889">
    <property type="entry name" value="WD REPEAT-CONTAINING PROTEIN 89"/>
    <property type="match status" value="1"/>
</dbReference>
<dbReference type="InterPro" id="IPR001680">
    <property type="entry name" value="WD40_rpt"/>
</dbReference>
<dbReference type="PROSITE" id="PS50082">
    <property type="entry name" value="WD_REPEATS_2"/>
    <property type="match status" value="2"/>
</dbReference>